<evidence type="ECO:0000313" key="5">
    <source>
        <dbReference type="Proteomes" id="UP000229740"/>
    </source>
</evidence>
<feature type="domain" description="HTH tetR-type" evidence="3">
    <location>
        <begin position="6"/>
        <end position="66"/>
    </location>
</feature>
<evidence type="ECO:0000259" key="3">
    <source>
        <dbReference type="PROSITE" id="PS50977"/>
    </source>
</evidence>
<dbReference type="AlphaFoldDB" id="A0A2G6EAP2"/>
<dbReference type="PROSITE" id="PS50977">
    <property type="entry name" value="HTH_TETR_2"/>
    <property type="match status" value="1"/>
</dbReference>
<evidence type="ECO:0000256" key="2">
    <source>
        <dbReference type="PROSITE-ProRule" id="PRU00335"/>
    </source>
</evidence>
<dbReference type="PRINTS" id="PR00455">
    <property type="entry name" value="HTHTETR"/>
</dbReference>
<sequence length="205" mass="23498">MQFKKADVEKALLKAARAEFLAHGFKDASIRTIAGKAGVARSNLYNYFASKDALFTALVQPTLDEIRDAFTLAWEMMISAGNVPFPSLEHELAEGRLLVEFIDSHRENLTLILLKSQGSSVEGFIDYVQEEYQKMHSYYFDSMKARFPEKFPAGVSPFFMHTLSAWALNIVMEFISHDIPLREMLNYIEQFTRFYYHGLLGLMES</sequence>
<dbReference type="Proteomes" id="UP000229740">
    <property type="component" value="Unassembled WGS sequence"/>
</dbReference>
<keyword evidence="1 2" id="KW-0238">DNA-binding</keyword>
<feature type="DNA-binding region" description="H-T-H motif" evidence="2">
    <location>
        <begin position="29"/>
        <end position="48"/>
    </location>
</feature>
<dbReference type="PANTHER" id="PTHR43479">
    <property type="entry name" value="ACREF/ENVCD OPERON REPRESSOR-RELATED"/>
    <property type="match status" value="1"/>
</dbReference>
<dbReference type="GO" id="GO:0003677">
    <property type="term" value="F:DNA binding"/>
    <property type="evidence" value="ECO:0007669"/>
    <property type="project" value="UniProtKB-UniRule"/>
</dbReference>
<evidence type="ECO:0000256" key="1">
    <source>
        <dbReference type="ARBA" id="ARBA00023125"/>
    </source>
</evidence>
<dbReference type="Pfam" id="PF00440">
    <property type="entry name" value="TetR_N"/>
    <property type="match status" value="1"/>
</dbReference>
<reference evidence="4 5" key="1">
    <citation type="submission" date="2017-10" db="EMBL/GenBank/DDBJ databases">
        <title>Novel microbial diversity and functional potential in the marine mammal oral microbiome.</title>
        <authorList>
            <person name="Dudek N.K."/>
            <person name="Sun C.L."/>
            <person name="Burstein D."/>
            <person name="Kantor R.S."/>
            <person name="Aliaga Goltsman D.S."/>
            <person name="Bik E.M."/>
            <person name="Thomas B.C."/>
            <person name="Banfield J.F."/>
            <person name="Relman D.A."/>
        </authorList>
    </citation>
    <scope>NUCLEOTIDE SEQUENCE [LARGE SCALE GENOMIC DNA]</scope>
    <source>
        <strain evidence="4">DOLZORAL124_49_17</strain>
    </source>
</reference>
<dbReference type="InterPro" id="IPR009057">
    <property type="entry name" value="Homeodomain-like_sf"/>
</dbReference>
<comment type="caution">
    <text evidence="4">The sequence shown here is derived from an EMBL/GenBank/DDBJ whole genome shotgun (WGS) entry which is preliminary data.</text>
</comment>
<proteinExistence type="predicted"/>
<accession>A0A2G6EAP2</accession>
<dbReference type="InterPro" id="IPR050624">
    <property type="entry name" value="HTH-type_Tx_Regulator"/>
</dbReference>
<protein>
    <recommendedName>
        <fullName evidence="3">HTH tetR-type domain-containing protein</fullName>
    </recommendedName>
</protein>
<gene>
    <name evidence="4" type="ORF">CSB45_01780</name>
</gene>
<dbReference type="PANTHER" id="PTHR43479:SF11">
    <property type="entry name" value="ACREF_ENVCD OPERON REPRESSOR-RELATED"/>
    <property type="match status" value="1"/>
</dbReference>
<dbReference type="EMBL" id="PDPS01000020">
    <property type="protein sequence ID" value="PID59156.1"/>
    <property type="molecule type" value="Genomic_DNA"/>
</dbReference>
<organism evidence="4 5">
    <name type="scientific">candidate division KSB3 bacterium</name>
    <dbReference type="NCBI Taxonomy" id="2044937"/>
    <lineage>
        <taxon>Bacteria</taxon>
        <taxon>candidate division KSB3</taxon>
    </lineage>
</organism>
<evidence type="ECO:0000313" key="4">
    <source>
        <dbReference type="EMBL" id="PID59156.1"/>
    </source>
</evidence>
<dbReference type="SUPFAM" id="SSF46689">
    <property type="entry name" value="Homeodomain-like"/>
    <property type="match status" value="1"/>
</dbReference>
<dbReference type="InterPro" id="IPR001647">
    <property type="entry name" value="HTH_TetR"/>
</dbReference>
<dbReference type="Gene3D" id="1.10.357.10">
    <property type="entry name" value="Tetracycline Repressor, domain 2"/>
    <property type="match status" value="1"/>
</dbReference>
<name>A0A2G6EAP2_9BACT</name>